<dbReference type="SUPFAM" id="SSF53383">
    <property type="entry name" value="PLP-dependent transferases"/>
    <property type="match status" value="1"/>
</dbReference>
<dbReference type="PANTHER" id="PTHR42858:SF1">
    <property type="entry name" value="LD15494P"/>
    <property type="match status" value="1"/>
</dbReference>
<dbReference type="GO" id="GO:0047536">
    <property type="term" value="F:2-aminoadipate transaminase activity"/>
    <property type="evidence" value="ECO:0007669"/>
    <property type="project" value="TreeGrafter"/>
</dbReference>
<dbReference type="Proteomes" id="UP000037122">
    <property type="component" value="Unassembled WGS sequence"/>
</dbReference>
<dbReference type="Pfam" id="PF00155">
    <property type="entry name" value="Aminotran_1_2"/>
    <property type="match status" value="1"/>
</dbReference>
<dbReference type="Gene3D" id="3.90.1150.10">
    <property type="entry name" value="Aspartate Aminotransferase, domain 1"/>
    <property type="match status" value="1"/>
</dbReference>
<proteinExistence type="predicted"/>
<reference evidence="3" key="1">
    <citation type="journal article" date="2015" name="BMC Genomics">
        <title>Draft genome of a commonly misdiagnosed multidrug resistant pathogen Candida auris.</title>
        <authorList>
            <person name="Chatterjee S."/>
            <person name="Alampalli S.V."/>
            <person name="Nageshan R.K."/>
            <person name="Chettiar S.T."/>
            <person name="Joshi S."/>
            <person name="Tatu U.S."/>
        </authorList>
    </citation>
    <scope>NUCLEOTIDE SEQUENCE [LARGE SCALE GENOMIC DNA]</scope>
    <source>
        <strain evidence="3">6684</strain>
    </source>
</reference>
<sequence>MPKQINFFKGHPTLDLLPKEELSNAFTRVIRDTAHTDYESDPDNRHPLQYGTDPGNLTARQALAQWVNKQFDRDSLLANQINLTGGSSYGAQNILLATTSTEITKQAFIVLPTYFLINYAFIDAGFEGKMTAIKETPGEQYEIDLDYLKEQLEYHDQKNGLEPVGDTEINILIDPTGRGKRKQYRYVMYLVPTFSNPGGLTYSESTRSKLVKLARKHDMLLLSDDVYDHLHYEGKPPVRKLSQIDQDTLPKNWSYGNTVSNASFSKIIAPGLRVGWQETVSLALALQLATTGANKSGGSPGQLNSIVVQHFIEDGILNKTIEFYKKTYKLRSQTLRQALEKHLPTKHTKIYGGDGGYFTWVEIKDLSVDLQKVIITLQKTHNVVIADGGNFEVAGDSLGWSKIGARLCVALLNEQEIEEGIEQWGKVLREAHPDLY</sequence>
<dbReference type="VEuPathDB" id="FungiDB:B9J08_002164"/>
<dbReference type="AlphaFoldDB" id="A0A0L0P8U0"/>
<organism evidence="2 3">
    <name type="scientific">Candidozyma auris</name>
    <name type="common">Yeast</name>
    <name type="synonym">Candida auris</name>
    <dbReference type="NCBI Taxonomy" id="498019"/>
    <lineage>
        <taxon>Eukaryota</taxon>
        <taxon>Fungi</taxon>
        <taxon>Dikarya</taxon>
        <taxon>Ascomycota</taxon>
        <taxon>Saccharomycotina</taxon>
        <taxon>Pichiomycetes</taxon>
        <taxon>Metschnikowiaceae</taxon>
        <taxon>Candidozyma</taxon>
    </lineage>
</organism>
<accession>A0A0L0P8U0</accession>
<dbReference type="EMBL" id="LGST01000003">
    <property type="protein sequence ID" value="KNE02625.1"/>
    <property type="molecule type" value="Genomic_DNA"/>
</dbReference>
<dbReference type="VEuPathDB" id="FungiDB:QG37_00442"/>
<dbReference type="InterPro" id="IPR004839">
    <property type="entry name" value="Aminotransferase_I/II_large"/>
</dbReference>
<dbReference type="PANTHER" id="PTHR42858">
    <property type="entry name" value="AMINOTRANSFERASE"/>
    <property type="match status" value="1"/>
</dbReference>
<comment type="caution">
    <text evidence="2">The sequence shown here is derived from an EMBL/GenBank/DDBJ whole genome shotgun (WGS) entry which is preliminary data.</text>
</comment>
<dbReference type="VEuPathDB" id="FungiDB:CJJ07_003857"/>
<dbReference type="VEuPathDB" id="FungiDB:CJI96_0002838"/>
<evidence type="ECO:0000259" key="1">
    <source>
        <dbReference type="Pfam" id="PF00155"/>
    </source>
</evidence>
<gene>
    <name evidence="2" type="ORF">QG37_00442</name>
</gene>
<dbReference type="VEuPathDB" id="FungiDB:CJJ09_003249"/>
<dbReference type="InterPro" id="IPR015424">
    <property type="entry name" value="PyrdxlP-dep_Trfase"/>
</dbReference>
<dbReference type="InterPro" id="IPR015422">
    <property type="entry name" value="PyrdxlP-dep_Trfase_small"/>
</dbReference>
<dbReference type="Gene3D" id="3.40.640.10">
    <property type="entry name" value="Type I PLP-dependent aspartate aminotransferase-like (Major domain)"/>
    <property type="match status" value="1"/>
</dbReference>
<dbReference type="CDD" id="cd00609">
    <property type="entry name" value="AAT_like"/>
    <property type="match status" value="1"/>
</dbReference>
<dbReference type="VEuPathDB" id="FungiDB:CJI97_001617"/>
<dbReference type="InterPro" id="IPR015421">
    <property type="entry name" value="PyrdxlP-dep_Trfase_major"/>
</dbReference>
<name>A0A0L0P8U0_CANAR</name>
<dbReference type="GO" id="GO:0030170">
    <property type="term" value="F:pyridoxal phosphate binding"/>
    <property type="evidence" value="ECO:0007669"/>
    <property type="project" value="InterPro"/>
</dbReference>
<feature type="domain" description="Aminotransferase class I/classII large" evidence="1">
    <location>
        <begin position="45"/>
        <end position="422"/>
    </location>
</feature>
<protein>
    <recommendedName>
        <fullName evidence="1">Aminotransferase class I/classII large domain-containing protein</fullName>
    </recommendedName>
</protein>
<evidence type="ECO:0000313" key="3">
    <source>
        <dbReference type="Proteomes" id="UP000037122"/>
    </source>
</evidence>
<evidence type="ECO:0000313" key="2">
    <source>
        <dbReference type="EMBL" id="KNE02625.1"/>
    </source>
</evidence>